<evidence type="ECO:0000313" key="3">
    <source>
        <dbReference type="EMBL" id="OWK27812.1"/>
    </source>
</evidence>
<feature type="domain" description="Autotransporter" evidence="2">
    <location>
        <begin position="2442"/>
        <end position="2719"/>
    </location>
</feature>
<gene>
    <name evidence="3" type="ORF">SPDO_30520</name>
</gene>
<evidence type="ECO:0000259" key="2">
    <source>
        <dbReference type="PROSITE" id="PS51208"/>
    </source>
</evidence>
<organism evidence="3 4">
    <name type="scientific">Sphingomonas dokdonensis</name>
    <dbReference type="NCBI Taxonomy" id="344880"/>
    <lineage>
        <taxon>Bacteria</taxon>
        <taxon>Pseudomonadati</taxon>
        <taxon>Pseudomonadota</taxon>
        <taxon>Alphaproteobacteria</taxon>
        <taxon>Sphingomonadales</taxon>
        <taxon>Sphingomonadaceae</taxon>
        <taxon>Sphingomonas</taxon>
    </lineage>
</organism>
<evidence type="ECO:0000313" key="4">
    <source>
        <dbReference type="Proteomes" id="UP000197290"/>
    </source>
</evidence>
<reference evidence="3 4" key="1">
    <citation type="submission" date="2017-03" db="EMBL/GenBank/DDBJ databases">
        <title>Genome sequence of Sphingomonas dokdonensis DSM 21029.</title>
        <authorList>
            <person name="Poehlein A."/>
            <person name="Wuebbeler J.H."/>
            <person name="Steinbuechel A."/>
            <person name="Daniel R."/>
        </authorList>
    </citation>
    <scope>NUCLEOTIDE SEQUENCE [LARGE SCALE GENOMIC DNA]</scope>
    <source>
        <strain evidence="3 4">DSM 21029</strain>
    </source>
</reference>
<dbReference type="SMART" id="SM00869">
    <property type="entry name" value="Autotransporter"/>
    <property type="match status" value="1"/>
</dbReference>
<dbReference type="SUPFAM" id="SSF103515">
    <property type="entry name" value="Autotransporter"/>
    <property type="match status" value="1"/>
</dbReference>
<dbReference type="PRINTS" id="PR00313">
    <property type="entry name" value="CABNDNGRPT"/>
</dbReference>
<evidence type="ECO:0000256" key="1">
    <source>
        <dbReference type="SAM" id="SignalP"/>
    </source>
</evidence>
<dbReference type="EMBL" id="NBBI01000009">
    <property type="protein sequence ID" value="OWK27812.1"/>
    <property type="molecule type" value="Genomic_DNA"/>
</dbReference>
<protein>
    <recommendedName>
        <fullName evidence="2">Autotransporter domain-containing protein</fullName>
    </recommendedName>
</protein>
<comment type="caution">
    <text evidence="3">The sequence shown here is derived from an EMBL/GenBank/DDBJ whole genome shotgun (WGS) entry which is preliminary data.</text>
</comment>
<dbReference type="Proteomes" id="UP000197290">
    <property type="component" value="Unassembled WGS sequence"/>
</dbReference>
<feature type="signal peptide" evidence="1">
    <location>
        <begin position="1"/>
        <end position="23"/>
    </location>
</feature>
<dbReference type="PROSITE" id="PS51208">
    <property type="entry name" value="AUTOTRANSPORTER"/>
    <property type="match status" value="1"/>
</dbReference>
<keyword evidence="4" id="KW-1185">Reference proteome</keyword>
<dbReference type="InterPro" id="IPR005546">
    <property type="entry name" value="Autotransporte_beta"/>
</dbReference>
<feature type="chain" id="PRO_5011976917" description="Autotransporter domain-containing protein" evidence="1">
    <location>
        <begin position="24"/>
        <end position="2719"/>
    </location>
</feature>
<name>A0A2D0A4J3_9SPHN</name>
<keyword evidence="1" id="KW-0732">Signal</keyword>
<accession>A0A2D0A4J3</accession>
<proteinExistence type="predicted"/>
<dbReference type="Gene3D" id="2.160.20.160">
    <property type="match status" value="3"/>
</dbReference>
<sequence length="2719" mass="263860">MGRYGLGASAFTLAVVLAGPATAECTPDPTIPGGTINCTGTDADGLTVATGDTTVVVARGASVQPGATAAAITMLGQGNALRIAGLVDGGAAKPGVFVTTGDPRTEVCTDPYAGASVNYCVPGTTYTIYPSSSAAINVTAGGTVSGAQGILVRRSPANTTGLVGATINNAGTIAGTAGEAIIADQTGSGSVSVNNRAAGRITGGIAGTVSYVDNAGTIDGTSRAAIASTQAGLNIVNTGSIVSSGTPATVSGGGFVTISNAAGATIGGSATAIRITGTLNLTNAGTINGSVVSTAPSGQSSTIDTRTGTINGSLTLGAGNDTLRARFDAASGRVSSITGTIDGGAGTDTLAIGIDADTTITRTVLPTNFELLGLDLSNNATATLATGFTTGNGVALSGSGTVVNETALVTGGAAVMTSFGSGGFGLTFDNRGTITATFANAGSATIGEYAVGSPDTVTNSGTITSLGGAGVRASRQLTNSGSITASGTAASVNGFGALVNSGTIRSTGGIGASFYAGGATASTNSGTIAGATTGVALLGGRLTNSGTITGGTTGVTLNGATLNNAAGGRISGGTLAIASSGSSGRIVNAGTITGTVDLTSPFLYDYGSDLFVDDGGSVAGAILLGGGNDELVVTLGGDPARPLAGATGGVDAGDGYDTLRTRVTADGSATLALTSGFEALAFELSNNAAVTLTAPQPIATSIGLVGNGSVTLNGAISTADRTLLDATILTVAQLTEGLAGPARDLAIVNNGDLALTVGSQSFAYGVAAILGGTADLTNNGTISVINAPGTYYAGRAVFTGDSFANTGTITLTGGGTAVDSVREMTNSGTITAFGARASTALGIANVTTLTNSGTIRSDGTAVQGGFGTSTITNSGTIESTRGTAIVGGYTGTIVNEAGGTIRGATAVELGGGALINRGTIAGDVTASSYLYAPAVYIADGGTITGNLTFGSGEDTFVAFGETTGVSGTIDGGAGIDTLIQARRTSGTVTLGALSATNFEREGVRALGSDTVVTIAAPAPFARDVALSGDGTIINTAAITGAVLAYPTYGSDPTVVGLTMPIAFENQGTIDGGVGGRVRSFTNTGTIGSANLAGRAVRLDTIDTLAFDNGGTIANDREETAVVLSGINASAIIAGNSGAIDGGISIGLEEYQSFPPAETSALLTAALTNSGTITDGDRAVAITIGASNGGTGNITLANSGTIIATDEAALAAFIAISDYSGSAGSGTISVANTGTISANGGGTVDSFTFPDGETISFSDPASALWLSGRNAVGVTAGVTNDGTIEATGTRSVALIALDAPLDLVNTGTIRGGAGTALTAGDQIGAIAGAPYLAGAVQTTGTGSDRIVNTGTIIGSIALGAGDDRIENSGRIEGDVFLGLGDDTFVQRASAGLVGTVDAGLGTDSLVIDATGGGAVNGDQFVNFERFAQIGEGNVAYSGTFRFDTIGVMGGTISVAAGQTLSSAGAITVTGSDADETLDNRGTITGGVDLAGGNDRVDNRGTIGGAVLLGSGNDVFVDYAGSSAGVVDGGTGSDLYRVVLAGDRSGIGQRSGFEQLAVEGSGTLSLTLDQSFEQIALAGSGLSLALGGFTVGEVTGSDANETLAVDGDLAAVSLGGGDDTLALGVTRAAGSYTGGAGSDTLAFTASGPVLLAGTATGFEQVALAGGALTIAGTLGSNGAGLAFADGAQALVVAPGGTLAGAIDLGAGDDSLRLAAGGILAGTVAGGAGNDSATLELAGDRTLAGGTLTGFELLTTEGSGTLTLAGTQGYQRIDAGTDLTIGTGASLTAGQVQFGARDDRFTIAGNFAGNADGGAGSDTIAFADTALVTIGGAITGFERIALAGNALTVTGTLGTPGATLAFSDGEQALTVASGGTLAGTIDLGTGDDALRLAAGSILNGTVLGGAGTDSATLALAGNRTLAGDQLAGFELLTTEGSGRLTLTGTQTYQRVVAGTDLAIDTGASLTAGQVQFGARDDRFTVAGRFTGNVDGGAGSDTLAFTGTDPVTLAGIVTGFEQVALAGGALTITGTLGTPGTALGFGDGAQALTVANGGTLAGAVDLGAGDDSLRLAAGSTLAGTVAGGAGTDAATLELAGNRTLTSGTLTGFELLTTEGSGTLTLAGTQGYQRITAGTDLAVDTGAALTVKQVQFGARDDRFTIAGGFAGSVDGGAGTDTIAVSGGSATAPVAFAGIANVERYVQSGGFATLSGTAALGVVDISGGRLVGLTGSTLTASQITVAQGATFGSAGSVTGNLAVAGTLSPGATGVGTMSVTGNVALGASSLSLFEVASTGADRLQVTGAVTIASGATLQLAPLGTIRPGTSYDLVVASGGITGSYTTVVKPDSLFGFVVQRADRIQLLGQFLGGAGFTPQVARSIAYANTTLQAQPATSTLFAALPALLNADGTSNARAFAQLTPEPYASATQAGVDNALTLAGAARGPAFATLREDPGLFTFGQGVGQWHTLGADQAEGTAKARTRGYGFLGGIGYGDASFAVGAFGGYLDTRQTIGALGAETKSDGFVAGVHARYAANGVGLTASVLYDGGEARTTRALPGTARATGSYDLHSWVADLSISYALEMGTEWSLRPRAGVTYLRTTRDGVTETGGAFALNVARDRHVAGFVDGGVMLARSDVSTAPLRPFVALGARYQIEGRRTDALASYAGGPLGLEAIGAARARLVGTASAGVSYRLTGGLDLFSTASAQTGRDDHQETISTGLRLRF</sequence>
<dbReference type="InterPro" id="IPR036709">
    <property type="entry name" value="Autotransporte_beta_dom_sf"/>
</dbReference>